<dbReference type="InterPro" id="IPR050883">
    <property type="entry name" value="PNGase"/>
</dbReference>
<evidence type="ECO:0000313" key="6">
    <source>
        <dbReference type="EMBL" id="KUI57844.1"/>
    </source>
</evidence>
<dbReference type="Gene3D" id="2.20.25.10">
    <property type="match status" value="1"/>
</dbReference>
<dbReference type="PANTHER" id="PTHR12143:SF19">
    <property type="entry name" value="PEPTIDE-N(4)-(N-ACETYL-BETA-GLUCOSAMINYL)ASPARAGINE AMIDASE"/>
    <property type="match status" value="1"/>
</dbReference>
<keyword evidence="7" id="KW-1185">Reference proteome</keyword>
<feature type="region of interest" description="Disordered" evidence="4">
    <location>
        <begin position="1"/>
        <end position="53"/>
    </location>
</feature>
<dbReference type="GO" id="GO:0005829">
    <property type="term" value="C:cytosol"/>
    <property type="evidence" value="ECO:0007669"/>
    <property type="project" value="TreeGrafter"/>
</dbReference>
<evidence type="ECO:0000256" key="3">
    <source>
        <dbReference type="ARBA" id="ARBA00022833"/>
    </source>
</evidence>
<protein>
    <submittedName>
        <fullName evidence="6">Protein PNG1</fullName>
    </submittedName>
</protein>
<dbReference type="Proteomes" id="UP000078576">
    <property type="component" value="Unassembled WGS sequence"/>
</dbReference>
<dbReference type="GO" id="GO:0005634">
    <property type="term" value="C:nucleus"/>
    <property type="evidence" value="ECO:0007669"/>
    <property type="project" value="TreeGrafter"/>
</dbReference>
<evidence type="ECO:0000256" key="4">
    <source>
        <dbReference type="SAM" id="MobiDB-lite"/>
    </source>
</evidence>
<feature type="region of interest" description="Disordered" evidence="4">
    <location>
        <begin position="199"/>
        <end position="219"/>
    </location>
</feature>
<dbReference type="Gene3D" id="3.10.620.30">
    <property type="match status" value="1"/>
</dbReference>
<organism evidence="6 7">
    <name type="scientific">Cytospora mali</name>
    <name type="common">Apple Valsa canker fungus</name>
    <name type="synonym">Valsa mali</name>
    <dbReference type="NCBI Taxonomy" id="578113"/>
    <lineage>
        <taxon>Eukaryota</taxon>
        <taxon>Fungi</taxon>
        <taxon>Dikarya</taxon>
        <taxon>Ascomycota</taxon>
        <taxon>Pezizomycotina</taxon>
        <taxon>Sordariomycetes</taxon>
        <taxon>Sordariomycetidae</taxon>
        <taxon>Diaporthales</taxon>
        <taxon>Cytosporaceae</taxon>
        <taxon>Cytospora</taxon>
    </lineage>
</organism>
<dbReference type="GO" id="GO:0006516">
    <property type="term" value="P:glycoprotein catabolic process"/>
    <property type="evidence" value="ECO:0007669"/>
    <property type="project" value="TreeGrafter"/>
</dbReference>
<dbReference type="SUPFAM" id="SSF54001">
    <property type="entry name" value="Cysteine proteinases"/>
    <property type="match status" value="1"/>
</dbReference>
<proteinExistence type="inferred from homology"/>
<feature type="region of interest" description="Disordered" evidence="4">
    <location>
        <begin position="327"/>
        <end position="365"/>
    </location>
</feature>
<dbReference type="EMBL" id="KN714705">
    <property type="protein sequence ID" value="KUI57844.1"/>
    <property type="molecule type" value="Genomic_DNA"/>
</dbReference>
<comment type="similarity">
    <text evidence="1">Belongs to the transglutaminase-like superfamily. PNGase family.</text>
</comment>
<dbReference type="AlphaFoldDB" id="A0A194V1Q5"/>
<feature type="compositionally biased region" description="Basic and acidic residues" evidence="4">
    <location>
        <begin position="711"/>
        <end position="739"/>
    </location>
</feature>
<dbReference type="SMART" id="SM00460">
    <property type="entry name" value="TGc"/>
    <property type="match status" value="1"/>
</dbReference>
<feature type="domain" description="Transglutaminase-like" evidence="5">
    <location>
        <begin position="529"/>
        <end position="584"/>
    </location>
</feature>
<keyword evidence="3" id="KW-0862">Zinc</keyword>
<feature type="compositionally biased region" description="Basic and acidic residues" evidence="4">
    <location>
        <begin position="1"/>
        <end position="14"/>
    </location>
</feature>
<dbReference type="Pfam" id="PF01841">
    <property type="entry name" value="Transglut_core"/>
    <property type="match status" value="1"/>
</dbReference>
<dbReference type="GO" id="GO:0000224">
    <property type="term" value="F:peptide-N4-(N-acetyl-beta-glucosaminyl)asparagine amidase activity"/>
    <property type="evidence" value="ECO:0007669"/>
    <property type="project" value="TreeGrafter"/>
</dbReference>
<dbReference type="GO" id="GO:0046872">
    <property type="term" value="F:metal ion binding"/>
    <property type="evidence" value="ECO:0007669"/>
    <property type="project" value="UniProtKB-KW"/>
</dbReference>
<name>A0A194V1Q5_CYTMA</name>
<feature type="region of interest" description="Disordered" evidence="4">
    <location>
        <begin position="694"/>
        <end position="746"/>
    </location>
</feature>
<accession>A0A194V1Q5</accession>
<reference evidence="7" key="1">
    <citation type="submission" date="2014-12" db="EMBL/GenBank/DDBJ databases">
        <title>Genome Sequence of Valsa Canker Pathogens Uncovers a Specific Adaption of Colonization on Woody Bark.</title>
        <authorList>
            <person name="Yin Z."/>
            <person name="Liu H."/>
            <person name="Gao X."/>
            <person name="Li Z."/>
            <person name="Song N."/>
            <person name="Ke X."/>
            <person name="Dai Q."/>
            <person name="Wu Y."/>
            <person name="Sun Y."/>
            <person name="Xu J.-R."/>
            <person name="Kang Z.K."/>
            <person name="Wang L."/>
            <person name="Huang L."/>
        </authorList>
    </citation>
    <scope>NUCLEOTIDE SEQUENCE [LARGE SCALE GENOMIC DNA]</scope>
    <source>
        <strain evidence="7">SXYL134</strain>
    </source>
</reference>
<dbReference type="STRING" id="694573.A0A194V1Q5"/>
<evidence type="ECO:0000259" key="5">
    <source>
        <dbReference type="SMART" id="SM00460"/>
    </source>
</evidence>
<gene>
    <name evidence="6" type="ORF">VP1G_05166</name>
</gene>
<dbReference type="PANTHER" id="PTHR12143">
    <property type="entry name" value="PEPTIDE N-GLYCANASE PNGASE -RELATED"/>
    <property type="match status" value="1"/>
</dbReference>
<evidence type="ECO:0000256" key="1">
    <source>
        <dbReference type="ARBA" id="ARBA00009390"/>
    </source>
</evidence>
<evidence type="ECO:0000313" key="7">
    <source>
        <dbReference type="Proteomes" id="UP000078576"/>
    </source>
</evidence>
<keyword evidence="2" id="KW-0479">Metal-binding</keyword>
<evidence type="ECO:0000256" key="2">
    <source>
        <dbReference type="ARBA" id="ARBA00022723"/>
    </source>
</evidence>
<dbReference type="InterPro" id="IPR038765">
    <property type="entry name" value="Papain-like_cys_pep_sf"/>
</dbReference>
<dbReference type="OrthoDB" id="409136at2759"/>
<sequence>MEFRNVPWRLEERNGSLQGGKARRREPGGDEMSGFASSASALTEPTEDSLKPIGRPFMTSMDSEDQATGLDYALIPVSPAEYTLDNVIRVGIDGQSTRVQSVVNSEPQDVEILAVTSRGVINGYISGTSSYSSAPGHRSFNRMFKVGLDGPLHKGDCGTWIIDAKCGNLYGHIVAGSPGDGVALLAPFTNIFKDIHHRSGRSPHLPTAQHDATSKGTIGDSVETNVEGELITDLAQLESLPNYSATNKPTSESAGDLITSTFAHENECVVKVPHTTNINDESPHIDLNETFIKHAIKEAEKRLLVKSFRKDKLLRRYPLLSEDSIKGGSQESLESLDSKGKAKLPTPNSLPPPPSYSSLHNVPTGPSYNSSQNLPLILTAPAPQDTATQKFRNLLLALSQAPLKWENPGLLDMALQEIDLDSIYGQAEEESNIFTAKADSMGNGHKPEWAYQDCVIRALSRYFKRSFFTWVNNPLCEDCNISSTISLGTTRPTEEESARGAMVVELYQCSNAKCSAFARFPRYKDVWTVLQTRRGRAGEWANCFGMLCRAVGSRVRLVWNDEDHVWTEVYSQHQKRWVHVDVCEGAWDEPQLYTAKWGKKMSYCIAFSVDGATDVTRRYVRDPDYALPRSRCSEEALRYVMQEIKTERRKHMTGEKISRLESEDTAEERELQSYIFESLTSALSRISTTGAFPSVASSSKAVERSGPSKSDMTKTVETEGFFRSDVGRPKAPNDGRQLEPDNGVAQ</sequence>
<dbReference type="InterPro" id="IPR002931">
    <property type="entry name" value="Transglutaminase-like"/>
</dbReference>